<dbReference type="SMART" id="SM00072">
    <property type="entry name" value="GuKc"/>
    <property type="match status" value="1"/>
</dbReference>
<dbReference type="FunFam" id="3.30.63.10:FF:000002">
    <property type="entry name" value="Guanylate kinase 1"/>
    <property type="match status" value="1"/>
</dbReference>
<evidence type="ECO:0000256" key="1">
    <source>
        <dbReference type="ARBA" id="ARBA00005790"/>
    </source>
</evidence>
<evidence type="ECO:0000256" key="2">
    <source>
        <dbReference type="ARBA" id="ARBA00012961"/>
    </source>
</evidence>
<evidence type="ECO:0000256" key="3">
    <source>
        <dbReference type="ARBA" id="ARBA00016296"/>
    </source>
</evidence>
<dbReference type="SUPFAM" id="SSF52540">
    <property type="entry name" value="P-loop containing nucleoside triphosphate hydrolases"/>
    <property type="match status" value="1"/>
</dbReference>
<dbReference type="InterPro" id="IPR008145">
    <property type="entry name" value="GK/Ca_channel_bsu"/>
</dbReference>
<dbReference type="Gene3D" id="3.30.63.10">
    <property type="entry name" value="Guanylate Kinase phosphate binding domain"/>
    <property type="match status" value="1"/>
</dbReference>
<dbReference type="PROSITE" id="PS50052">
    <property type="entry name" value="GUANYLATE_KINASE_2"/>
    <property type="match status" value="1"/>
</dbReference>
<evidence type="ECO:0000256" key="6">
    <source>
        <dbReference type="ARBA" id="ARBA00022777"/>
    </source>
</evidence>
<dbReference type="InterPro" id="IPR017665">
    <property type="entry name" value="Guanylate_kinase"/>
</dbReference>
<dbReference type="Gene3D" id="3.40.50.300">
    <property type="entry name" value="P-loop containing nucleotide triphosphate hydrolases"/>
    <property type="match status" value="1"/>
</dbReference>
<dbReference type="AlphaFoldDB" id="A0A2M7RFA3"/>
<dbReference type="GO" id="GO:0005829">
    <property type="term" value="C:cytosol"/>
    <property type="evidence" value="ECO:0007669"/>
    <property type="project" value="TreeGrafter"/>
</dbReference>
<comment type="similarity">
    <text evidence="1">Belongs to the guanylate kinase family.</text>
</comment>
<dbReference type="EMBL" id="PFMC01000002">
    <property type="protein sequence ID" value="PIY95420.1"/>
    <property type="molecule type" value="Genomic_DNA"/>
</dbReference>
<dbReference type="InterPro" id="IPR008144">
    <property type="entry name" value="Guanylate_kin-like_dom"/>
</dbReference>
<feature type="domain" description="Guanylate kinase-like" evidence="9">
    <location>
        <begin position="4"/>
        <end position="185"/>
    </location>
</feature>
<dbReference type="PANTHER" id="PTHR23117">
    <property type="entry name" value="GUANYLATE KINASE-RELATED"/>
    <property type="match status" value="1"/>
</dbReference>
<keyword evidence="5" id="KW-0547">Nucleotide-binding</keyword>
<keyword evidence="7" id="KW-0067">ATP-binding</keyword>
<organism evidence="10 11">
    <name type="scientific">Candidatus Komeilibacteria bacterium CG_4_10_14_0_8_um_filter_37_78</name>
    <dbReference type="NCBI Taxonomy" id="1974471"/>
    <lineage>
        <taxon>Bacteria</taxon>
        <taxon>Candidatus Komeiliibacteriota</taxon>
    </lineage>
</organism>
<dbReference type="EC" id="2.7.4.8" evidence="2"/>
<dbReference type="Proteomes" id="UP000228689">
    <property type="component" value="Unassembled WGS sequence"/>
</dbReference>
<dbReference type="PANTHER" id="PTHR23117:SF13">
    <property type="entry name" value="GUANYLATE KINASE"/>
    <property type="match status" value="1"/>
</dbReference>
<keyword evidence="4" id="KW-0808">Transferase</keyword>
<name>A0A2M7RFA3_9BACT</name>
<dbReference type="Pfam" id="PF00625">
    <property type="entry name" value="Guanylate_kin"/>
    <property type="match status" value="1"/>
</dbReference>
<keyword evidence="6 10" id="KW-0418">Kinase</keyword>
<evidence type="ECO:0000256" key="5">
    <source>
        <dbReference type="ARBA" id="ARBA00022741"/>
    </source>
</evidence>
<accession>A0A2M7RFA3</accession>
<dbReference type="GO" id="GO:0005524">
    <property type="term" value="F:ATP binding"/>
    <property type="evidence" value="ECO:0007669"/>
    <property type="project" value="UniProtKB-KW"/>
</dbReference>
<dbReference type="GO" id="GO:0004385">
    <property type="term" value="F:GMP kinase activity"/>
    <property type="evidence" value="ECO:0007669"/>
    <property type="project" value="UniProtKB-EC"/>
</dbReference>
<gene>
    <name evidence="10" type="ORF">COY67_00015</name>
</gene>
<protein>
    <recommendedName>
        <fullName evidence="3">Guanylate kinase</fullName>
        <ecNumber evidence="2">2.7.4.8</ecNumber>
    </recommendedName>
    <alternativeName>
        <fullName evidence="8">GMP kinase</fullName>
    </alternativeName>
</protein>
<dbReference type="InterPro" id="IPR027417">
    <property type="entry name" value="P-loop_NTPase"/>
</dbReference>
<evidence type="ECO:0000313" key="10">
    <source>
        <dbReference type="EMBL" id="PIY95420.1"/>
    </source>
</evidence>
<reference evidence="11" key="1">
    <citation type="submission" date="2017-09" db="EMBL/GenBank/DDBJ databases">
        <title>Depth-based differentiation of microbial function through sediment-hosted aquifers and enrichment of novel symbionts in the deep terrestrial subsurface.</title>
        <authorList>
            <person name="Probst A.J."/>
            <person name="Ladd B."/>
            <person name="Jarett J.K."/>
            <person name="Geller-Mcgrath D.E."/>
            <person name="Sieber C.M.K."/>
            <person name="Emerson J.B."/>
            <person name="Anantharaman K."/>
            <person name="Thomas B.C."/>
            <person name="Malmstrom R."/>
            <person name="Stieglmeier M."/>
            <person name="Klingl A."/>
            <person name="Woyke T."/>
            <person name="Ryan C.M."/>
            <person name="Banfield J.F."/>
        </authorList>
    </citation>
    <scope>NUCLEOTIDE SEQUENCE [LARGE SCALE GENOMIC DNA]</scope>
</reference>
<evidence type="ECO:0000256" key="4">
    <source>
        <dbReference type="ARBA" id="ARBA00022679"/>
    </source>
</evidence>
<comment type="caution">
    <text evidence="10">The sequence shown here is derived from an EMBL/GenBank/DDBJ whole genome shotgun (WGS) entry which is preliminary data.</text>
</comment>
<dbReference type="NCBIfam" id="TIGR03263">
    <property type="entry name" value="guanyl_kin"/>
    <property type="match status" value="1"/>
</dbReference>
<evidence type="ECO:0000256" key="8">
    <source>
        <dbReference type="ARBA" id="ARBA00030128"/>
    </source>
</evidence>
<dbReference type="CDD" id="cd00071">
    <property type="entry name" value="GMPK"/>
    <property type="match status" value="1"/>
</dbReference>
<proteinExistence type="inferred from homology"/>
<evidence type="ECO:0000259" key="9">
    <source>
        <dbReference type="PROSITE" id="PS50052"/>
    </source>
</evidence>
<sequence length="192" mass="21681">MTQGKLIIISGPSAVGKSTITAEVQKQVPNVKRNVTYTNRAPRPTEKDGVDYNFISDEDFKEKIDHDFFVEWAMVYDVYKGTSLQDINNALDCGENIVLVTDIQGMATIKSKLPQAQLIFILPESIDQLKNRLLARPQADPEDVKIRLSKAENEIAKAKELCDFFVINRENQQENTIAEILNIINDRTVKAI</sequence>
<evidence type="ECO:0000256" key="7">
    <source>
        <dbReference type="ARBA" id="ARBA00022840"/>
    </source>
</evidence>
<evidence type="ECO:0000313" key="11">
    <source>
        <dbReference type="Proteomes" id="UP000228689"/>
    </source>
</evidence>